<dbReference type="PRINTS" id="PR00660">
    <property type="entry name" value="ERLUMENR"/>
</dbReference>
<keyword evidence="7" id="KW-0653">Protein transport</keyword>
<keyword evidence="10" id="KW-0675">Receptor</keyword>
<sequence>MCEMNIFTYVGDVFHLAAILTLLATIKLNNSCAGVSFKTQILLAIVFTVRYLDIFLGNFSKYLYLDFMKSLFIALSYTTLAIIYFNYYSSYERSKDNCSIIYILLPTLLYGFLLNYVTLEYGVNSWKQFLLHPLEISWAFSIYLEALAIIPQYLMILNTKNGEPVRKYIIFLALYRIFYIGNWIYRYFNENHNDPISFFSGLLQVTILLKATIAIRHFGVVSAKKQLLTEIFTIQARKIIQEKLSIAENYSSSDKEQLIQEKV</sequence>
<comment type="subcellular location">
    <subcellularLocation>
        <location evidence="1">Endoplasmic reticulum membrane</location>
        <topology evidence="1">Multi-pass membrane protein</topology>
    </subcellularLocation>
</comment>
<evidence type="ECO:0000256" key="9">
    <source>
        <dbReference type="ARBA" id="ARBA00023136"/>
    </source>
</evidence>
<evidence type="ECO:0000256" key="10">
    <source>
        <dbReference type="ARBA" id="ARBA00023170"/>
    </source>
</evidence>
<evidence type="ECO:0000256" key="1">
    <source>
        <dbReference type="ARBA" id="ARBA00004477"/>
    </source>
</evidence>
<name>A0A6J2XEC1_SITOR</name>
<keyword evidence="4 11" id="KW-0812">Transmembrane</keyword>
<evidence type="ECO:0000256" key="6">
    <source>
        <dbReference type="ARBA" id="ARBA00022892"/>
    </source>
</evidence>
<evidence type="ECO:0000256" key="5">
    <source>
        <dbReference type="ARBA" id="ARBA00022824"/>
    </source>
</evidence>
<feature type="transmembrane region" description="Helical" evidence="11">
    <location>
        <begin position="197"/>
        <end position="215"/>
    </location>
</feature>
<evidence type="ECO:0000256" key="8">
    <source>
        <dbReference type="ARBA" id="ARBA00022989"/>
    </source>
</evidence>
<dbReference type="KEGG" id="soy:115877570"/>
<keyword evidence="12" id="KW-1185">Reference proteome</keyword>
<dbReference type="GO" id="GO:0005789">
    <property type="term" value="C:endoplasmic reticulum membrane"/>
    <property type="evidence" value="ECO:0007669"/>
    <property type="project" value="UniProtKB-SubCell"/>
</dbReference>
<evidence type="ECO:0000313" key="12">
    <source>
        <dbReference type="Proteomes" id="UP000504635"/>
    </source>
</evidence>
<evidence type="ECO:0000256" key="3">
    <source>
        <dbReference type="ARBA" id="ARBA00022448"/>
    </source>
</evidence>
<dbReference type="OrthoDB" id="7694678at2759"/>
<evidence type="ECO:0000256" key="4">
    <source>
        <dbReference type="ARBA" id="ARBA00022692"/>
    </source>
</evidence>
<proteinExistence type="inferred from homology"/>
<keyword evidence="9 11" id="KW-0472">Membrane</keyword>
<dbReference type="Pfam" id="PF00810">
    <property type="entry name" value="ER_lumen_recept"/>
    <property type="match status" value="1"/>
</dbReference>
<feature type="transmembrane region" description="Helical" evidence="11">
    <location>
        <begin position="71"/>
        <end position="88"/>
    </location>
</feature>
<feature type="transmembrane region" description="Helical" evidence="11">
    <location>
        <begin position="168"/>
        <end position="185"/>
    </location>
</feature>
<keyword evidence="3" id="KW-0813">Transport</keyword>
<evidence type="ECO:0000313" key="13">
    <source>
        <dbReference type="RefSeq" id="XP_030749678.1"/>
    </source>
</evidence>
<dbReference type="GO" id="GO:0006621">
    <property type="term" value="P:protein retention in ER lumen"/>
    <property type="evidence" value="ECO:0007669"/>
    <property type="project" value="InterPro"/>
</dbReference>
<evidence type="ECO:0000256" key="11">
    <source>
        <dbReference type="SAM" id="Phobius"/>
    </source>
</evidence>
<keyword evidence="8 11" id="KW-1133">Transmembrane helix</keyword>
<keyword evidence="5" id="KW-0256">Endoplasmic reticulum</keyword>
<feature type="transmembrane region" description="Helical" evidence="11">
    <location>
        <begin position="41"/>
        <end position="59"/>
    </location>
</feature>
<dbReference type="PANTHER" id="PTHR10585">
    <property type="entry name" value="ER LUMEN PROTEIN RETAINING RECEPTOR"/>
    <property type="match status" value="1"/>
</dbReference>
<comment type="similarity">
    <text evidence="2">Belongs to the ERD2 family.</text>
</comment>
<dbReference type="AlphaFoldDB" id="A0A6J2XEC1"/>
<protein>
    <submittedName>
        <fullName evidence="13">ER lumen protein-retaining receptor 1-like</fullName>
    </submittedName>
</protein>
<reference evidence="13" key="1">
    <citation type="submission" date="2025-08" db="UniProtKB">
        <authorList>
            <consortium name="RefSeq"/>
        </authorList>
    </citation>
    <scope>IDENTIFICATION</scope>
    <source>
        <tissue evidence="13">Gonads</tissue>
    </source>
</reference>
<dbReference type="GO" id="GO:0016192">
    <property type="term" value="P:vesicle-mediated transport"/>
    <property type="evidence" value="ECO:0007669"/>
    <property type="project" value="UniProtKB-KW"/>
</dbReference>
<feature type="transmembrane region" description="Helical" evidence="11">
    <location>
        <begin position="6"/>
        <end position="29"/>
    </location>
</feature>
<feature type="transmembrane region" description="Helical" evidence="11">
    <location>
        <begin position="138"/>
        <end position="156"/>
    </location>
</feature>
<accession>A0A6J2XEC1</accession>
<dbReference type="GO" id="GO:0046923">
    <property type="term" value="F:ER retention sequence binding"/>
    <property type="evidence" value="ECO:0007669"/>
    <property type="project" value="InterPro"/>
</dbReference>
<evidence type="ECO:0000256" key="7">
    <source>
        <dbReference type="ARBA" id="ARBA00022927"/>
    </source>
</evidence>
<evidence type="ECO:0000256" key="2">
    <source>
        <dbReference type="ARBA" id="ARBA00010120"/>
    </source>
</evidence>
<dbReference type="GeneID" id="115877570"/>
<dbReference type="GO" id="GO:0015031">
    <property type="term" value="P:protein transport"/>
    <property type="evidence" value="ECO:0007669"/>
    <property type="project" value="UniProtKB-KW"/>
</dbReference>
<dbReference type="InterPro" id="IPR000133">
    <property type="entry name" value="ER_ret_rcpt"/>
</dbReference>
<dbReference type="InParanoid" id="A0A6J2XEC1"/>
<dbReference type="RefSeq" id="XP_030749678.1">
    <property type="nucleotide sequence ID" value="XM_030893818.1"/>
</dbReference>
<keyword evidence="6" id="KW-0931">ER-Golgi transport</keyword>
<gene>
    <name evidence="13" type="primary">LOC115877570</name>
</gene>
<organism evidence="12 13">
    <name type="scientific">Sitophilus oryzae</name>
    <name type="common">Rice weevil</name>
    <name type="synonym">Curculio oryzae</name>
    <dbReference type="NCBI Taxonomy" id="7048"/>
    <lineage>
        <taxon>Eukaryota</taxon>
        <taxon>Metazoa</taxon>
        <taxon>Ecdysozoa</taxon>
        <taxon>Arthropoda</taxon>
        <taxon>Hexapoda</taxon>
        <taxon>Insecta</taxon>
        <taxon>Pterygota</taxon>
        <taxon>Neoptera</taxon>
        <taxon>Endopterygota</taxon>
        <taxon>Coleoptera</taxon>
        <taxon>Polyphaga</taxon>
        <taxon>Cucujiformia</taxon>
        <taxon>Curculionidae</taxon>
        <taxon>Dryophthorinae</taxon>
        <taxon>Sitophilus</taxon>
    </lineage>
</organism>
<dbReference type="Proteomes" id="UP000504635">
    <property type="component" value="Unplaced"/>
</dbReference>
<feature type="transmembrane region" description="Helical" evidence="11">
    <location>
        <begin position="100"/>
        <end position="118"/>
    </location>
</feature>